<dbReference type="GO" id="GO:0016020">
    <property type="term" value="C:membrane"/>
    <property type="evidence" value="ECO:0007669"/>
    <property type="project" value="UniProtKB-SubCell"/>
</dbReference>
<keyword evidence="2" id="KW-0624">Polysaccharide degradation</keyword>
<keyword evidence="2" id="KW-0119">Carbohydrate metabolism</keyword>
<dbReference type="CDD" id="cd00063">
    <property type="entry name" value="FN3"/>
    <property type="match status" value="2"/>
</dbReference>
<dbReference type="PANTHER" id="PTHR46957">
    <property type="entry name" value="CYTOKINE RECEPTOR"/>
    <property type="match status" value="1"/>
</dbReference>
<feature type="domain" description="Fibronectin type-III" evidence="4">
    <location>
        <begin position="1605"/>
        <end position="1695"/>
    </location>
</feature>
<reference evidence="5" key="1">
    <citation type="submission" date="2021-04" db="EMBL/GenBank/DDBJ databases">
        <title>Genome based classification of Actinospica acidithermotolerans sp. nov., an actinobacterium isolated from an Indonesian hot spring.</title>
        <authorList>
            <person name="Kusuma A.B."/>
            <person name="Putra K.E."/>
            <person name="Nafisah S."/>
            <person name="Loh J."/>
            <person name="Nouioui I."/>
            <person name="Goodfellow M."/>
        </authorList>
    </citation>
    <scope>NUCLEOTIDE SEQUENCE</scope>
    <source>
        <strain evidence="5">DSM 45618</strain>
    </source>
</reference>
<dbReference type="Pfam" id="PF00041">
    <property type="entry name" value="fn3"/>
    <property type="match status" value="2"/>
</dbReference>
<dbReference type="InterPro" id="IPR013783">
    <property type="entry name" value="Ig-like_fold"/>
</dbReference>
<keyword evidence="6" id="KW-1185">Reference proteome</keyword>
<feature type="domain" description="Fibronectin type-III" evidence="4">
    <location>
        <begin position="1699"/>
        <end position="1801"/>
    </location>
</feature>
<dbReference type="InterPro" id="IPR036116">
    <property type="entry name" value="FN3_sf"/>
</dbReference>
<dbReference type="InterPro" id="IPR011047">
    <property type="entry name" value="Quinoprotein_ADH-like_sf"/>
</dbReference>
<dbReference type="GO" id="GO:0016798">
    <property type="term" value="F:hydrolase activity, acting on glycosyl bonds"/>
    <property type="evidence" value="ECO:0007669"/>
    <property type="project" value="UniProtKB-KW"/>
</dbReference>
<name>A0A8J8BE12_9ACTN</name>
<proteinExistence type="predicted"/>
<feature type="region of interest" description="Disordered" evidence="3">
    <location>
        <begin position="1681"/>
        <end position="1701"/>
    </location>
</feature>
<dbReference type="SUPFAM" id="SSF49265">
    <property type="entry name" value="Fibronectin type III"/>
    <property type="match status" value="2"/>
</dbReference>
<feature type="compositionally biased region" description="Polar residues" evidence="3">
    <location>
        <begin position="392"/>
        <end position="407"/>
    </location>
</feature>
<keyword evidence="1" id="KW-0378">Hydrolase</keyword>
<dbReference type="Pfam" id="PF17963">
    <property type="entry name" value="Big_9"/>
    <property type="match status" value="6"/>
</dbReference>
<dbReference type="Gene3D" id="2.60.40.10">
    <property type="entry name" value="Immunoglobulins"/>
    <property type="match status" value="3"/>
</dbReference>
<dbReference type="SMART" id="SM00060">
    <property type="entry name" value="FN3"/>
    <property type="match status" value="3"/>
</dbReference>
<organism evidence="5 6">
    <name type="scientific">Actinocrinis puniceicyclus</name>
    <dbReference type="NCBI Taxonomy" id="977794"/>
    <lineage>
        <taxon>Bacteria</taxon>
        <taxon>Bacillati</taxon>
        <taxon>Actinomycetota</taxon>
        <taxon>Actinomycetes</taxon>
        <taxon>Catenulisporales</taxon>
        <taxon>Actinospicaceae</taxon>
        <taxon>Actinocrinis</taxon>
    </lineage>
</organism>
<dbReference type="GO" id="GO:0000272">
    <property type="term" value="P:polysaccharide catabolic process"/>
    <property type="evidence" value="ECO:0007669"/>
    <property type="project" value="UniProtKB-KW"/>
</dbReference>
<protein>
    <submittedName>
        <fullName evidence="5">Cadherin-like domain-containing protein</fullName>
    </submittedName>
</protein>
<evidence type="ECO:0000256" key="2">
    <source>
        <dbReference type="ARBA" id="ARBA00023326"/>
    </source>
</evidence>
<accession>A0A8J8BE12</accession>
<evidence type="ECO:0000259" key="4">
    <source>
        <dbReference type="PROSITE" id="PS50853"/>
    </source>
</evidence>
<evidence type="ECO:0000313" key="6">
    <source>
        <dbReference type="Proteomes" id="UP000677913"/>
    </source>
</evidence>
<evidence type="ECO:0000256" key="1">
    <source>
        <dbReference type="ARBA" id="ARBA00023295"/>
    </source>
</evidence>
<dbReference type="SUPFAM" id="SSF50998">
    <property type="entry name" value="Quinoprotein alcohol dehydrogenase-like"/>
    <property type="match status" value="1"/>
</dbReference>
<dbReference type="Proteomes" id="UP000677913">
    <property type="component" value="Unassembled WGS sequence"/>
</dbReference>
<dbReference type="InterPro" id="IPR003961">
    <property type="entry name" value="FN3_dom"/>
</dbReference>
<dbReference type="EMBL" id="JAGSXH010000058">
    <property type="protein sequence ID" value="MBS2964731.1"/>
    <property type="molecule type" value="Genomic_DNA"/>
</dbReference>
<feature type="region of interest" description="Disordered" evidence="3">
    <location>
        <begin position="379"/>
        <end position="415"/>
    </location>
</feature>
<dbReference type="PROSITE" id="PS50853">
    <property type="entry name" value="FN3"/>
    <property type="match status" value="3"/>
</dbReference>
<keyword evidence="1" id="KW-0326">Glycosidase</keyword>
<feature type="domain" description="Fibronectin type-III" evidence="4">
    <location>
        <begin position="1519"/>
        <end position="1604"/>
    </location>
</feature>
<evidence type="ECO:0000256" key="3">
    <source>
        <dbReference type="SAM" id="MobiDB-lite"/>
    </source>
</evidence>
<dbReference type="InterPro" id="IPR050713">
    <property type="entry name" value="RTP_Phos/Ushers"/>
</dbReference>
<dbReference type="RefSeq" id="WP_211469093.1">
    <property type="nucleotide sequence ID" value="NZ_JAGSXH010000058.1"/>
</dbReference>
<comment type="caution">
    <text evidence="5">The sequence shown here is derived from an EMBL/GenBank/DDBJ whole genome shotgun (WGS) entry which is preliminary data.</text>
</comment>
<gene>
    <name evidence="5" type="ORF">KGA66_16860</name>
</gene>
<evidence type="ECO:0000313" key="5">
    <source>
        <dbReference type="EMBL" id="MBS2964731.1"/>
    </source>
</evidence>
<sequence length="2083" mass="209635">MKTSARIRRRWTSLASVAVLTATVGALIAGAVLAEGYPVQHVALHDGGIWVTNNQDGLFGRLNKPAGALDAAFYPPKGAQSNYQLDILQDGSAVAAWDQATGELYPVDTVDAKTLADQGVTLGVADQAQLSGGTLATLDPRSGAVRAAAVDGDQQINGLSSLADGAAPVASVATRGASDAGAALAVGVDGAVYAVAANGKTAAVARTATGFAAANYGSLGKALTSVRVTAVGDRLVALDAATGTLIVSGGPTAHLDLTGQSDALLQVPGPAAATVLVATSRDLLAVDLSSGQVSVLSTAGSGKPAAPVFFGNCAYAAWATTQDGLVAGCDGRRAGALNLADAGELVAPVFRQNRGALVLNDLATGVLFDLTQKPVRVDDWQAVQPPPVTAAGNRNKTDQNSLNQRNQPPKAADVTLGARPNRTTILHPLDYDSDPNGSVLSISRVSDLDKASVASLAIAPDGQSVALVLGSASGELHFKYTIDDGKGLTATANITVQVRTDAQNRSPQLRRGYQPTALTAPSGGRVSLPVLSDWRDFDGDPLALAGASAKAGTAVATGDGFLDYTAPATAGNQTITYQVSDGRSAPVNGTVTVAVQSASAAKTVAPIAQPDAARGEVGHPVTIHPLDNDLPGSDPSDPGVQLKLAAPIASPSGAQVTTDLDSGTVTVTASRPGTYMLDYTDEFGNAPFAKSVIRVDIAPAPSSPAPPVAMPDVAVLYGQQPATVDVLANDYDPSGALLVVQRAQVVLQPGDQESGQLQVGIVDGHWLRINALSASLDARPRIVHYTVTDGMTAPVTGEVSVTQLPPPGTDVPVPVDDTAVVRAGDSVSVPVLDNDIDPAGAPLSLVANVPGAPSPGQLQVTAQSAANQAIAGAAYVTGNVVRYVAPPASKVRTPLTVVVDYLVQNPSGEPATGHLTVTVNPLPSATNPDRRPQPQQVIARAVAGETITVPIPAGGVDPDGDSVALTGIGSAPRLGRIVSSNATSLTYLAFPTSAGTDTFTYQVTDDYGLSGTSQVGIAVVPPGAAQPPVAVDDTVTAAPGAHVAVDVLANDLVAAGDTATVAVPKSANPDLPSGITVASAQGPVNVVAPPNDGKPEVVTYDVSDGLGRPSSATITAHSQPGYDIPPVVPDTYATPDGKATTATLDVLAQAGDPDGTPGDLTLSKVFDASAKIVGGKLVVPVAANPHIYVFEVRDPQGATAVGYAHVVAAGAGAPYAKAGKSITVPVNGKTSIAVSDYVADPSGRPLRLTTTDQIWAAPSPGLSAANRGTGQLVLTASGGYAGPASVTFQVTDGTSLTDPHGVMAVITLPVQVGPDTPVLRCPSDPLTAVEGGAPLNIDVTSVCHVWTANASTAGSLHFSAQWLHPAAGLSLAGSGDHKLTVTAGSAATPNAVGTLTVGAVGFRGATSQLLVQVVAAPPPAVLPITVNGVKAGQSATVNLSSYVSSQLADPVISVVSVSQTSGMPASASASGATVRITPGTDSHGAQTFAVTVTDVADRSRADRQSTGQIALNVLGKPDAPGTPTIGRTVLSRAVQLSWPTPADNGAPIDSYRVSYSGGQQVCAASPCTISNLTNGRTYTFTVQAHNLVDWSAASPASAPAMPNTVPDAVTALVTSIPQDGTLHLAWAAPVDAGTPVLRYDVTWTGGGQANSSTTSLTATGLTNDQVYTFTVIAVNAQGPGPSATVQGQSAGAPPAPAAPSLAVTNSTNSTERSVDVSWTAVDPNGPGPTTYTVMRASSGGTKTVCSAVAALTCPDSGLANDGTVYTYTVTAANADVSLDAKTHTSPSSPGTQMEAAATPDPITNYTATPTGQNSQAVLKFDAPASHGKTSIVTCTYSGGQCGSWTFPTSGQTGVQETIGVLTNGQAQSVSLQDCNQSSGANFSGNPCDAQVSATVTAYGPIESPNVSASASGQVVNFTVSVNPNGKPATVTVQTSRQTQTFTTGTAPWSWSSSDNMGYSSTDTINLTVSDPGRATVTASGSATTPPPPPTVTVSRGALCGYTGEPLCDGKYTCNNSSCGYIHIQTANFSGNVTCSFNSSAGGFNGFTEVYGPNQSKDSGAYFGYQPGTVYVTCGGVQGSYVWP</sequence>
<dbReference type="PANTHER" id="PTHR46957:SF3">
    <property type="entry name" value="CYTOKINE RECEPTOR"/>
    <property type="match status" value="1"/>
</dbReference>